<dbReference type="GO" id="GO:0016567">
    <property type="term" value="P:protein ubiquitination"/>
    <property type="evidence" value="ECO:0007669"/>
    <property type="project" value="TreeGrafter"/>
</dbReference>
<evidence type="ECO:0000256" key="2">
    <source>
        <dbReference type="SAM" id="MobiDB-lite"/>
    </source>
</evidence>
<evidence type="ECO:0000256" key="3">
    <source>
        <dbReference type="SAM" id="Phobius"/>
    </source>
</evidence>
<dbReference type="Proteomes" id="UP001443914">
    <property type="component" value="Unassembled WGS sequence"/>
</dbReference>
<dbReference type="Pfam" id="PF13639">
    <property type="entry name" value="zf-RING_2"/>
    <property type="match status" value="1"/>
</dbReference>
<evidence type="ECO:0000313" key="5">
    <source>
        <dbReference type="EMBL" id="KAK9688927.1"/>
    </source>
</evidence>
<evidence type="ECO:0000259" key="4">
    <source>
        <dbReference type="PROSITE" id="PS50089"/>
    </source>
</evidence>
<feature type="domain" description="RING-type" evidence="4">
    <location>
        <begin position="138"/>
        <end position="180"/>
    </location>
</feature>
<organism evidence="5 6">
    <name type="scientific">Saponaria officinalis</name>
    <name type="common">Common soapwort</name>
    <name type="synonym">Lychnis saponaria</name>
    <dbReference type="NCBI Taxonomy" id="3572"/>
    <lineage>
        <taxon>Eukaryota</taxon>
        <taxon>Viridiplantae</taxon>
        <taxon>Streptophyta</taxon>
        <taxon>Embryophyta</taxon>
        <taxon>Tracheophyta</taxon>
        <taxon>Spermatophyta</taxon>
        <taxon>Magnoliopsida</taxon>
        <taxon>eudicotyledons</taxon>
        <taxon>Gunneridae</taxon>
        <taxon>Pentapetalae</taxon>
        <taxon>Caryophyllales</taxon>
        <taxon>Caryophyllaceae</taxon>
        <taxon>Caryophylleae</taxon>
        <taxon>Saponaria</taxon>
    </lineage>
</organism>
<dbReference type="PROSITE" id="PS50089">
    <property type="entry name" value="ZF_RING_2"/>
    <property type="match status" value="1"/>
</dbReference>
<protein>
    <recommendedName>
        <fullName evidence="4">RING-type domain-containing protein</fullName>
    </recommendedName>
</protein>
<keyword evidence="1" id="KW-0862">Zinc</keyword>
<keyword evidence="1" id="KW-0479">Metal-binding</keyword>
<dbReference type="PANTHER" id="PTHR45676:SF61">
    <property type="entry name" value="RING-TYPE DOMAIN-CONTAINING PROTEIN"/>
    <property type="match status" value="1"/>
</dbReference>
<dbReference type="EMBL" id="JBDFQZ010000009">
    <property type="protein sequence ID" value="KAK9688927.1"/>
    <property type="molecule type" value="Genomic_DNA"/>
</dbReference>
<evidence type="ECO:0000313" key="6">
    <source>
        <dbReference type="Proteomes" id="UP001443914"/>
    </source>
</evidence>
<dbReference type="GO" id="GO:0008270">
    <property type="term" value="F:zinc ion binding"/>
    <property type="evidence" value="ECO:0007669"/>
    <property type="project" value="UniProtKB-KW"/>
</dbReference>
<dbReference type="Gene3D" id="3.30.40.10">
    <property type="entry name" value="Zinc/RING finger domain, C3HC4 (zinc finger)"/>
    <property type="match status" value="1"/>
</dbReference>
<accession>A0AAW1IHS1</accession>
<dbReference type="SMART" id="SM00184">
    <property type="entry name" value="RING"/>
    <property type="match status" value="1"/>
</dbReference>
<feature type="region of interest" description="Disordered" evidence="2">
    <location>
        <begin position="49"/>
        <end position="69"/>
    </location>
</feature>
<keyword evidence="1" id="KW-0863">Zinc-finger</keyword>
<comment type="caution">
    <text evidence="5">The sequence shown here is derived from an EMBL/GenBank/DDBJ whole genome shotgun (WGS) entry which is preliminary data.</text>
</comment>
<dbReference type="SUPFAM" id="SSF57850">
    <property type="entry name" value="RING/U-box"/>
    <property type="match status" value="1"/>
</dbReference>
<evidence type="ECO:0000256" key="1">
    <source>
        <dbReference type="PROSITE-ProRule" id="PRU00175"/>
    </source>
</evidence>
<name>A0AAW1IHS1_SAPOF</name>
<keyword evidence="3" id="KW-1133">Transmembrane helix</keyword>
<dbReference type="InterPro" id="IPR001841">
    <property type="entry name" value="Znf_RING"/>
</dbReference>
<reference evidence="5" key="1">
    <citation type="submission" date="2024-03" db="EMBL/GenBank/DDBJ databases">
        <title>WGS assembly of Saponaria officinalis var. Norfolk2.</title>
        <authorList>
            <person name="Jenkins J."/>
            <person name="Shu S."/>
            <person name="Grimwood J."/>
            <person name="Barry K."/>
            <person name="Goodstein D."/>
            <person name="Schmutz J."/>
            <person name="Leebens-Mack J."/>
            <person name="Osbourn A."/>
        </authorList>
    </citation>
    <scope>NUCLEOTIDE SEQUENCE [LARGE SCALE GENOMIC DNA]</scope>
    <source>
        <strain evidence="5">JIC</strain>
    </source>
</reference>
<dbReference type="InterPro" id="IPR013083">
    <property type="entry name" value="Znf_RING/FYVE/PHD"/>
</dbReference>
<feature type="transmembrane region" description="Helical" evidence="3">
    <location>
        <begin position="12"/>
        <end position="35"/>
    </location>
</feature>
<gene>
    <name evidence="5" type="ORF">RND81_09G022600</name>
</gene>
<dbReference type="AlphaFoldDB" id="A0AAW1IHS1"/>
<dbReference type="PANTHER" id="PTHR45676">
    <property type="entry name" value="RING-H2 FINGER PROTEIN ATL51-RELATED"/>
    <property type="match status" value="1"/>
</dbReference>
<proteinExistence type="predicted"/>
<keyword evidence="3" id="KW-0472">Membrane</keyword>
<sequence length="183" mass="21053">MMSTDRNKDLLFIASGVILGIVFAYLIGEIAVHFIQYYGLNSQGFGTVRNRPNSTRSEPEQEHHHQQRIIRTSDALEVGIDIFSPRFLESARASQREIVRTFVEELRVEREREGLKKLGLLPLKEYNSHENMSSCNECAICLDDFEEGEVCRVLVNCSHMFHSKCVDDWLTNNQKCPNCRSDI</sequence>
<keyword evidence="3" id="KW-0812">Transmembrane</keyword>
<keyword evidence="6" id="KW-1185">Reference proteome</keyword>